<dbReference type="Pfam" id="PF02655">
    <property type="entry name" value="ATP-grasp_3"/>
    <property type="match status" value="1"/>
</dbReference>
<dbReference type="EMBL" id="JBHUHX010000062">
    <property type="protein sequence ID" value="MFD2114080.1"/>
    <property type="molecule type" value="Genomic_DNA"/>
</dbReference>
<organism evidence="3 4">
    <name type="scientific">Thiorhodococcus fuscus</name>
    <dbReference type="NCBI Taxonomy" id="527200"/>
    <lineage>
        <taxon>Bacteria</taxon>
        <taxon>Pseudomonadati</taxon>
        <taxon>Pseudomonadota</taxon>
        <taxon>Gammaproteobacteria</taxon>
        <taxon>Chromatiales</taxon>
        <taxon>Chromatiaceae</taxon>
        <taxon>Thiorhodococcus</taxon>
    </lineage>
</organism>
<evidence type="ECO:0000259" key="2">
    <source>
        <dbReference type="PROSITE" id="PS50975"/>
    </source>
</evidence>
<dbReference type="Gene3D" id="2.30.36.100">
    <property type="match status" value="1"/>
</dbReference>
<dbReference type="Pfam" id="PF18301">
    <property type="entry name" value="preATP-grasp_3"/>
    <property type="match status" value="1"/>
</dbReference>
<feature type="domain" description="ATP-grasp" evidence="2">
    <location>
        <begin position="129"/>
        <end position="309"/>
    </location>
</feature>
<dbReference type="InterPro" id="IPR024710">
    <property type="entry name" value="MfnD"/>
</dbReference>
<keyword evidence="1" id="KW-0067">ATP-binding</keyword>
<sequence length="334" mass="36146">MRIFVFEYITGGGLLDTALTPSLAREGDIMLRALVSDLTALDGVECLVTRDARLAPLRLPVESRRVHSPEQFAQVWAETLSEVDAVWPIVPEHQQALGRITGAILSSGKRLLNSRPRAVVTATSKIQTLRLLESAGLPVVPTFACEDVLPDIRGRWVLKPDDGVGCYGIRVFQDRDLLCGAWDHLEEGCIYVAQPFVQGTPASLSLIACDGEARLLSVNRQRVALMDEELVLLGCVVNAWDARDSGLRALAARIAAAMPDLWGYVGVDLILTEDGPRILEVNPRLTTSYAGIKDALGFNPAAMVLNLDAGGWPEVDPAESGRAIEICLEDADVA</sequence>
<accession>A0ABW4YEH5</accession>
<dbReference type="PIRSF" id="PIRSF016766">
    <property type="entry name" value="UCP016766_ATPgrasp"/>
    <property type="match status" value="1"/>
</dbReference>
<dbReference type="InterPro" id="IPR011761">
    <property type="entry name" value="ATP-grasp"/>
</dbReference>
<dbReference type="Gene3D" id="3.30.470.20">
    <property type="entry name" value="ATP-grasp fold, B domain"/>
    <property type="match status" value="1"/>
</dbReference>
<evidence type="ECO:0000256" key="1">
    <source>
        <dbReference type="PROSITE-ProRule" id="PRU00409"/>
    </source>
</evidence>
<dbReference type="SUPFAM" id="SSF56059">
    <property type="entry name" value="Glutathione synthetase ATP-binding domain-like"/>
    <property type="match status" value="1"/>
</dbReference>
<dbReference type="Proteomes" id="UP001597337">
    <property type="component" value="Unassembled WGS sequence"/>
</dbReference>
<proteinExistence type="predicted"/>
<gene>
    <name evidence="3" type="ORF">ACFSJC_19700</name>
</gene>
<reference evidence="4" key="1">
    <citation type="journal article" date="2019" name="Int. J. Syst. Evol. Microbiol.">
        <title>The Global Catalogue of Microorganisms (GCM) 10K type strain sequencing project: providing services to taxonomists for standard genome sequencing and annotation.</title>
        <authorList>
            <consortium name="The Broad Institute Genomics Platform"/>
            <consortium name="The Broad Institute Genome Sequencing Center for Infectious Disease"/>
            <person name="Wu L."/>
            <person name="Ma J."/>
        </authorList>
    </citation>
    <scope>NUCLEOTIDE SEQUENCE [LARGE SCALE GENOMIC DNA]</scope>
    <source>
        <strain evidence="4">KACC 12597</strain>
    </source>
</reference>
<name>A0ABW4YEH5_9GAMM</name>
<evidence type="ECO:0000313" key="4">
    <source>
        <dbReference type="Proteomes" id="UP001597337"/>
    </source>
</evidence>
<dbReference type="InterPro" id="IPR040803">
    <property type="entry name" value="MfnD_preATP-grasp"/>
</dbReference>
<dbReference type="InterPro" id="IPR003806">
    <property type="entry name" value="ATP-grasp_PylC-type"/>
</dbReference>
<evidence type="ECO:0000313" key="3">
    <source>
        <dbReference type="EMBL" id="MFD2114080.1"/>
    </source>
</evidence>
<dbReference type="PROSITE" id="PS50975">
    <property type="entry name" value="ATP_GRASP"/>
    <property type="match status" value="1"/>
</dbReference>
<keyword evidence="1" id="KW-0547">Nucleotide-binding</keyword>
<comment type="caution">
    <text evidence="3">The sequence shown here is derived from an EMBL/GenBank/DDBJ whole genome shotgun (WGS) entry which is preliminary data.</text>
</comment>
<keyword evidence="4" id="KW-1185">Reference proteome</keyword>
<dbReference type="RefSeq" id="WP_386028986.1">
    <property type="nucleotide sequence ID" value="NZ_JBHUHX010000062.1"/>
</dbReference>
<protein>
    <submittedName>
        <fullName evidence="3">ATP-grasp domain-containing protein</fullName>
    </submittedName>
</protein>
<dbReference type="Gene3D" id="3.40.50.11770">
    <property type="match status" value="1"/>
</dbReference>